<dbReference type="AlphaFoldDB" id="A0A9D4NY90"/>
<dbReference type="Proteomes" id="UP000828236">
    <property type="component" value="Unassembled WGS sequence"/>
</dbReference>
<keyword evidence="2" id="KW-0812">Transmembrane</keyword>
<dbReference type="InterPro" id="IPR053291">
    <property type="entry name" value="Ommatidial_diff-associated"/>
</dbReference>
<feature type="transmembrane region" description="Helical" evidence="2">
    <location>
        <begin position="313"/>
        <end position="336"/>
    </location>
</feature>
<feature type="compositionally biased region" description="Basic residues" evidence="1">
    <location>
        <begin position="436"/>
        <end position="445"/>
    </location>
</feature>
<dbReference type="PANTHER" id="PTHR21579">
    <property type="entry name" value="PROTEIN TINCAR"/>
    <property type="match status" value="1"/>
</dbReference>
<feature type="transmembrane region" description="Helical" evidence="2">
    <location>
        <begin position="48"/>
        <end position="68"/>
    </location>
</feature>
<gene>
    <name evidence="3" type="ORF">HUG17_4305</name>
</gene>
<evidence type="ECO:0000256" key="1">
    <source>
        <dbReference type="SAM" id="MobiDB-lite"/>
    </source>
</evidence>
<proteinExistence type="predicted"/>
<accession>A0A9D4NY90</accession>
<dbReference type="EMBL" id="SDOV01000004">
    <property type="protein sequence ID" value="KAH7641261.1"/>
    <property type="molecule type" value="Genomic_DNA"/>
</dbReference>
<organism evidence="3">
    <name type="scientific">Dermatophagoides farinae</name>
    <name type="common">American house dust mite</name>
    <dbReference type="NCBI Taxonomy" id="6954"/>
    <lineage>
        <taxon>Eukaryota</taxon>
        <taxon>Metazoa</taxon>
        <taxon>Ecdysozoa</taxon>
        <taxon>Arthropoda</taxon>
        <taxon>Chelicerata</taxon>
        <taxon>Arachnida</taxon>
        <taxon>Acari</taxon>
        <taxon>Acariformes</taxon>
        <taxon>Sarcoptiformes</taxon>
        <taxon>Astigmata</taxon>
        <taxon>Psoroptidia</taxon>
        <taxon>Analgoidea</taxon>
        <taxon>Pyroglyphidae</taxon>
        <taxon>Dermatophagoidinae</taxon>
        <taxon>Dermatophagoides</taxon>
    </lineage>
</organism>
<reference evidence="3" key="2">
    <citation type="journal article" date="2021" name="World Allergy Organ. J.">
        <title>Chromosome-level assembly of Dermatophagoides farinae genome and transcriptome reveals two novel allergens Der f 37 and Der f 39.</title>
        <authorList>
            <person name="Chen J."/>
            <person name="Cai Z."/>
            <person name="Fan D."/>
            <person name="Hu J."/>
            <person name="Hou Y."/>
            <person name="He Y."/>
            <person name="Zhang Z."/>
            <person name="Zhao Z."/>
            <person name="Gao P."/>
            <person name="Hu W."/>
            <person name="Sun J."/>
            <person name="Li J."/>
            <person name="Ji K."/>
        </authorList>
    </citation>
    <scope>NUCLEOTIDE SEQUENCE</scope>
    <source>
        <strain evidence="3">JKM2019</strain>
    </source>
</reference>
<feature type="transmembrane region" description="Helical" evidence="2">
    <location>
        <begin position="275"/>
        <end position="301"/>
    </location>
</feature>
<feature type="transmembrane region" description="Helical" evidence="2">
    <location>
        <begin position="154"/>
        <end position="175"/>
    </location>
</feature>
<keyword evidence="2" id="KW-1133">Transmembrane helix</keyword>
<feature type="compositionally biased region" description="Polar residues" evidence="1">
    <location>
        <begin position="446"/>
        <end position="466"/>
    </location>
</feature>
<dbReference type="PANTHER" id="PTHR21579:SF20">
    <property type="entry name" value="PROTEIN TINCAR"/>
    <property type="match status" value="1"/>
</dbReference>
<protein>
    <submittedName>
        <fullName evidence="3">Eb module containing protein</fullName>
    </submittedName>
</protein>
<evidence type="ECO:0000256" key="2">
    <source>
        <dbReference type="SAM" id="Phobius"/>
    </source>
</evidence>
<feature type="transmembrane region" description="Helical" evidence="2">
    <location>
        <begin position="187"/>
        <end position="209"/>
    </location>
</feature>
<name>A0A9D4NY90_DERFA</name>
<keyword evidence="2" id="KW-0472">Membrane</keyword>
<feature type="region of interest" description="Disordered" evidence="1">
    <location>
        <begin position="436"/>
        <end position="466"/>
    </location>
</feature>
<comment type="caution">
    <text evidence="3">The sequence shown here is derived from an EMBL/GenBank/DDBJ whole genome shotgun (WGS) entry which is preliminary data.</text>
</comment>
<evidence type="ECO:0000313" key="3">
    <source>
        <dbReference type="EMBL" id="KAH7641261.1"/>
    </source>
</evidence>
<sequence length="647" mass="75093">MKIGNYPNDGRKLGHFDIRKCLHYLATNDDDDDETNHKWYRTLWKHSLPIGPILHLIMAMCLLFPRLITEAQLIRHGFLSKTNIWKTDFDFILKHFDDGKIYFNFFGLIQTINKTEQNSLLLFSDTATTLIGRYYMKNSHIFSNDYGTIMSPEMINIIIALLMITAKYSSVFWRINKQFSAILTFQLLLNSMQSLIAINTFEIGFKIFICDPTHMLIRFRESSSLSLMQLTLLTILYLATLQLSSVSLYCYGLLKYREYRYARTKYFQQKYENYLMVNLLPYLFALIFFIMMAITVGPLFYEYTIIYSGSLNIGALLMLIATIIYFLCWILMWILLATKTRWNFYYDDLENVDGDDQMANNNSSNNSSLLITNDGKLFKIKDNLATMAIVNFIKANGFEKNGHYININGCESLQQQHQRMTTTTKDSKLKSALKINHHHHHHHGTLSKNFRFSTNQRNVTDSSQTSYETLEKRINFDDREDSDSSDSGEYTTFHRLKRTYSFNPNTTRVKQMRNHHNETTATTNVAYGIMGNNPSNGNNRKIDSMKKNSHDQISDISSGFHSDGMYKPTTTIKNSFENLMEKIEKAAAERPTIRSISPMQKTSNLLLNQITFKHPPSTVPTTATIESSKLIEFTENPDYSKYYLPQL</sequence>
<reference evidence="3" key="1">
    <citation type="submission" date="2020-06" db="EMBL/GenBank/DDBJ databases">
        <authorList>
            <person name="Ji K."/>
            <person name="Li J."/>
        </authorList>
    </citation>
    <scope>NUCLEOTIDE SEQUENCE</scope>
    <source>
        <strain evidence="3">JKM2019</strain>
        <tissue evidence="3">Whole body</tissue>
    </source>
</reference>
<feature type="transmembrane region" description="Helical" evidence="2">
    <location>
        <begin position="229"/>
        <end position="254"/>
    </location>
</feature>